<accession>A0A2Z6G8F4</accession>
<evidence type="ECO:0000313" key="1">
    <source>
        <dbReference type="EMBL" id="BBE49751.1"/>
    </source>
</evidence>
<reference evidence="1 2" key="1">
    <citation type="submission" date="2018-06" db="EMBL/GenBank/DDBJ databases">
        <title>OYT1 Genome Sequencing.</title>
        <authorList>
            <person name="Kato S."/>
            <person name="Itoh T."/>
            <person name="Ohkuma M."/>
        </authorList>
    </citation>
    <scope>NUCLEOTIDE SEQUENCE [LARGE SCALE GENOMIC DNA]</scope>
    <source>
        <strain evidence="1 2">OYT1</strain>
    </source>
</reference>
<dbReference type="PROSITE" id="PS51257">
    <property type="entry name" value="PROKAR_LIPOPROTEIN"/>
    <property type="match status" value="1"/>
</dbReference>
<dbReference type="KEGG" id="fam:OYT1_ch0176"/>
<name>A0A2Z6G8F4_9PROT</name>
<keyword evidence="2" id="KW-1185">Reference proteome</keyword>
<sequence>MEMSKFETWGGVLSQPRNTASSFAGFSCHPSLANGAGKSMLVFGDGFALRISALIDALSNNFGLEISYGKHDRRGVISNRKFFEARSPIVEGRSRIGDRGCTIICKNHNRPSSVWSHASQTTSLIRKVNHETVRAARKAVIKNVEDLPIQRIRTSTT</sequence>
<dbReference type="Proteomes" id="UP000033070">
    <property type="component" value="Chromosome"/>
</dbReference>
<dbReference type="EMBL" id="AP018738">
    <property type="protein sequence ID" value="BBE49751.1"/>
    <property type="molecule type" value="Genomic_DNA"/>
</dbReference>
<organism evidence="1 2">
    <name type="scientific">Ferriphaselus amnicola</name>
    <dbReference type="NCBI Taxonomy" id="1188319"/>
    <lineage>
        <taxon>Bacteria</taxon>
        <taxon>Pseudomonadati</taxon>
        <taxon>Pseudomonadota</taxon>
        <taxon>Betaproteobacteria</taxon>
        <taxon>Nitrosomonadales</taxon>
        <taxon>Gallionellaceae</taxon>
        <taxon>Ferriphaselus</taxon>
    </lineage>
</organism>
<evidence type="ECO:0000313" key="2">
    <source>
        <dbReference type="Proteomes" id="UP000033070"/>
    </source>
</evidence>
<dbReference type="STRING" id="1188319.OYT1_00577"/>
<dbReference type="AlphaFoldDB" id="A0A2Z6G8F4"/>
<protein>
    <submittedName>
        <fullName evidence="1">Uncharacterized protein</fullName>
    </submittedName>
</protein>
<gene>
    <name evidence="1" type="ORF">OYT1_ch0176</name>
</gene>
<proteinExistence type="predicted"/>